<evidence type="ECO:0000313" key="3">
    <source>
        <dbReference type="Proteomes" id="UP000283509"/>
    </source>
</evidence>
<feature type="compositionally biased region" description="Basic and acidic residues" evidence="1">
    <location>
        <begin position="182"/>
        <end position="196"/>
    </location>
</feature>
<feature type="region of interest" description="Disordered" evidence="1">
    <location>
        <begin position="159"/>
        <end position="202"/>
    </location>
</feature>
<dbReference type="Proteomes" id="UP000283509">
    <property type="component" value="Unassembled WGS sequence"/>
</dbReference>
<keyword evidence="3" id="KW-1185">Reference proteome</keyword>
<feature type="region of interest" description="Disordered" evidence="1">
    <location>
        <begin position="218"/>
        <end position="242"/>
    </location>
</feature>
<feature type="compositionally biased region" description="Polar residues" evidence="1">
    <location>
        <begin position="427"/>
        <end position="437"/>
    </location>
</feature>
<dbReference type="EMBL" id="QCYY01001050">
    <property type="protein sequence ID" value="ROT80927.1"/>
    <property type="molecule type" value="Genomic_DNA"/>
</dbReference>
<evidence type="ECO:0000256" key="1">
    <source>
        <dbReference type="SAM" id="MobiDB-lite"/>
    </source>
</evidence>
<dbReference type="STRING" id="6689.A0A3R7PS79"/>
<proteinExistence type="predicted"/>
<reference evidence="2 3" key="2">
    <citation type="submission" date="2019-01" db="EMBL/GenBank/DDBJ databases">
        <title>The decoding of complex shrimp genome reveals the adaptation for benthos swimmer, frequently molting mechanism and breeding impact on genome.</title>
        <authorList>
            <person name="Sun Y."/>
            <person name="Gao Y."/>
            <person name="Yu Y."/>
        </authorList>
    </citation>
    <scope>NUCLEOTIDE SEQUENCE [LARGE SCALE GENOMIC DNA]</scope>
    <source>
        <tissue evidence="2">Muscle</tissue>
    </source>
</reference>
<protein>
    <submittedName>
        <fullName evidence="2">Uncharacterized protein</fullName>
    </submittedName>
</protein>
<evidence type="ECO:0000313" key="2">
    <source>
        <dbReference type="EMBL" id="ROT80927.1"/>
    </source>
</evidence>
<feature type="compositionally biased region" description="Polar residues" evidence="1">
    <location>
        <begin position="218"/>
        <end position="231"/>
    </location>
</feature>
<comment type="caution">
    <text evidence="2">The sequence shown here is derived from an EMBL/GenBank/DDBJ whole genome shotgun (WGS) entry which is preliminary data.</text>
</comment>
<feature type="compositionally biased region" description="Basic residues" evidence="1">
    <location>
        <begin position="334"/>
        <end position="352"/>
    </location>
</feature>
<gene>
    <name evidence="2" type="ORF">C7M84_000337</name>
</gene>
<reference evidence="2 3" key="1">
    <citation type="submission" date="2018-04" db="EMBL/GenBank/DDBJ databases">
        <authorList>
            <person name="Zhang X."/>
            <person name="Yuan J."/>
            <person name="Li F."/>
            <person name="Xiang J."/>
        </authorList>
    </citation>
    <scope>NUCLEOTIDE SEQUENCE [LARGE SCALE GENOMIC DNA]</scope>
    <source>
        <tissue evidence="2">Muscle</tissue>
    </source>
</reference>
<name>A0A3R7PS79_PENVA</name>
<dbReference type="AlphaFoldDB" id="A0A3R7PS79"/>
<feature type="region of interest" description="Disordered" evidence="1">
    <location>
        <begin position="334"/>
        <end position="354"/>
    </location>
</feature>
<feature type="region of interest" description="Disordered" evidence="1">
    <location>
        <begin position="573"/>
        <end position="601"/>
    </location>
</feature>
<organism evidence="2 3">
    <name type="scientific">Penaeus vannamei</name>
    <name type="common">Whiteleg shrimp</name>
    <name type="synonym">Litopenaeus vannamei</name>
    <dbReference type="NCBI Taxonomy" id="6689"/>
    <lineage>
        <taxon>Eukaryota</taxon>
        <taxon>Metazoa</taxon>
        <taxon>Ecdysozoa</taxon>
        <taxon>Arthropoda</taxon>
        <taxon>Crustacea</taxon>
        <taxon>Multicrustacea</taxon>
        <taxon>Malacostraca</taxon>
        <taxon>Eumalacostraca</taxon>
        <taxon>Eucarida</taxon>
        <taxon>Decapoda</taxon>
        <taxon>Dendrobranchiata</taxon>
        <taxon>Penaeoidea</taxon>
        <taxon>Penaeidae</taxon>
        <taxon>Penaeus</taxon>
    </lineage>
</organism>
<sequence length="601" mass="65738">MRGCGGGECGQTLHSELRPREREQLIVSRTLALVSRSSLIGPQPHSPLPLLLLIHFISIVLSATLSLLAISISASRLPHSSLSPTPLLPSPSPPLPPPLPPALLSTCYPNTTEIVAPQQATGALSSSCNHLSRLSLPPSPPSIPLSLLILPLSLLTTPPSQPQWRRPLSLPSPPSSLSTEAPEDHNMEGNKTDDNARSSINPSLPVIPFPFQSIPQFRQPQHSLHSSSIPRQSHHSQYSHHPQSTPIIAFPFPVLPPSRQFQSIPTIPVRGSSGTAAAADFHKSIPSSPSIQSIHHSVPPKSFTIPPSHFQSFTSPHSVTQPSASIPIISHHPSFRPHPHHPPSVHTHHPHHSQSFPHFLQFPTIPVIRHHSRQLQPFHPFLQFRTPSRHPHHSITPRIPTIPVTPIISHISHPSRHSTIPPCPIPSHSQPFQSGGHQEQLAASGPSQCNHSNHNPVNSNHSHAFRVNVPVIPTNPPRLIPHLPAIIPQNPLHSRHSNASPPLSQSYPTIAPPFPVTPTIPPFRESFHHTATHPVNAHASAAFQPFPVQFHHSFIPVNRQSFAHHPRAIPVNSQSFPPFPVRGHQEQLQQPDLPRQDACCS</sequence>
<accession>A0A3R7PS79</accession>
<feature type="region of interest" description="Disordered" evidence="1">
    <location>
        <begin position="426"/>
        <end position="449"/>
    </location>
</feature>